<feature type="binding site" evidence="12">
    <location>
        <position position="169"/>
    </location>
    <ligand>
        <name>NAD(+)</name>
        <dbReference type="ChEBI" id="CHEBI:57540"/>
    </ligand>
</feature>
<dbReference type="Gene3D" id="1.10.1040.10">
    <property type="entry name" value="N-(1-d-carboxylethyl)-l-norvaline Dehydrogenase, domain 2"/>
    <property type="match status" value="1"/>
</dbReference>
<keyword evidence="8" id="KW-0443">Lipid metabolism</keyword>
<feature type="binding site" evidence="12">
    <location>
        <position position="145"/>
    </location>
    <ligand>
        <name>NAD(+)</name>
        <dbReference type="ChEBI" id="CHEBI:57540"/>
    </ligand>
</feature>
<dbReference type="GO" id="GO:0005759">
    <property type="term" value="C:mitochondrial matrix"/>
    <property type="evidence" value="ECO:0007669"/>
    <property type="project" value="UniProtKB-SubCell"/>
</dbReference>
<keyword evidence="6" id="KW-0560">Oxidoreductase</keyword>
<feature type="domain" description="3-hydroxyacyl-CoA dehydrogenase NAD binding" evidence="15">
    <location>
        <begin position="25"/>
        <end position="209"/>
    </location>
</feature>
<dbReference type="AlphaFoldDB" id="A0A9N9TX72"/>
<dbReference type="GO" id="GO:0003857">
    <property type="term" value="F:(3S)-3-hydroxyacyl-CoA dehydrogenase (NAD+) activity"/>
    <property type="evidence" value="ECO:0007669"/>
    <property type="project" value="UniProtKB-EC"/>
</dbReference>
<dbReference type="Proteomes" id="UP001153712">
    <property type="component" value="Chromosome 9"/>
</dbReference>
<dbReference type="Pfam" id="PF00725">
    <property type="entry name" value="3HCDH"/>
    <property type="match status" value="1"/>
</dbReference>
<dbReference type="OrthoDB" id="5958943at2759"/>
<organism evidence="16 17">
    <name type="scientific">Phyllotreta striolata</name>
    <name type="common">Striped flea beetle</name>
    <name type="synonym">Crioceris striolata</name>
    <dbReference type="NCBI Taxonomy" id="444603"/>
    <lineage>
        <taxon>Eukaryota</taxon>
        <taxon>Metazoa</taxon>
        <taxon>Ecdysozoa</taxon>
        <taxon>Arthropoda</taxon>
        <taxon>Hexapoda</taxon>
        <taxon>Insecta</taxon>
        <taxon>Pterygota</taxon>
        <taxon>Neoptera</taxon>
        <taxon>Endopterygota</taxon>
        <taxon>Coleoptera</taxon>
        <taxon>Polyphaga</taxon>
        <taxon>Cucujiformia</taxon>
        <taxon>Chrysomeloidea</taxon>
        <taxon>Chrysomelidae</taxon>
        <taxon>Galerucinae</taxon>
        <taxon>Alticini</taxon>
        <taxon>Phyllotreta</taxon>
    </lineage>
</organism>
<name>A0A9N9TX72_PHYSR</name>
<evidence type="ECO:0000256" key="1">
    <source>
        <dbReference type="ARBA" id="ARBA00004305"/>
    </source>
</evidence>
<dbReference type="SUPFAM" id="SSF51735">
    <property type="entry name" value="NAD(P)-binding Rossmann-fold domains"/>
    <property type="match status" value="1"/>
</dbReference>
<dbReference type="PANTHER" id="PTHR43561">
    <property type="match status" value="1"/>
</dbReference>
<dbReference type="InterPro" id="IPR006176">
    <property type="entry name" value="3-OHacyl-CoA_DH_NAD-bd"/>
</dbReference>
<evidence type="ECO:0000256" key="3">
    <source>
        <dbReference type="ARBA" id="ARBA00009463"/>
    </source>
</evidence>
<comment type="catalytic activity">
    <reaction evidence="10">
        <text>a (3S)-3-hydroxyacyl-CoA + NAD(+) = a 3-oxoacyl-CoA + NADH + H(+)</text>
        <dbReference type="Rhea" id="RHEA:22432"/>
        <dbReference type="ChEBI" id="CHEBI:15378"/>
        <dbReference type="ChEBI" id="CHEBI:57318"/>
        <dbReference type="ChEBI" id="CHEBI:57540"/>
        <dbReference type="ChEBI" id="CHEBI:57945"/>
        <dbReference type="ChEBI" id="CHEBI:90726"/>
        <dbReference type="EC" id="1.1.1.35"/>
    </reaction>
</comment>
<dbReference type="InterPro" id="IPR052242">
    <property type="entry name" value="Mito_3-hydroxyacyl-CoA_DH"/>
</dbReference>
<dbReference type="PIRSF" id="PIRSF000105">
    <property type="entry name" value="HCDH"/>
    <property type="match status" value="1"/>
</dbReference>
<dbReference type="Gene3D" id="3.40.50.720">
    <property type="entry name" value="NAD(P)-binding Rossmann-like Domain"/>
    <property type="match status" value="1"/>
</dbReference>
<gene>
    <name evidence="16" type="ORF">PHYEVI_LOCUS11464</name>
</gene>
<feature type="binding site" evidence="13">
    <location>
        <position position="76"/>
    </location>
    <ligand>
        <name>CoA</name>
        <dbReference type="ChEBI" id="CHEBI:57287"/>
    </ligand>
</feature>
<feature type="binding site" evidence="12">
    <location>
        <position position="118"/>
    </location>
    <ligand>
        <name>NAD(+)</name>
        <dbReference type="ChEBI" id="CHEBI:57540"/>
    </ligand>
</feature>
<dbReference type="InterPro" id="IPR036291">
    <property type="entry name" value="NAD(P)-bd_dom_sf"/>
</dbReference>
<reference evidence="16" key="1">
    <citation type="submission" date="2022-01" db="EMBL/GenBank/DDBJ databases">
        <authorList>
            <person name="King R."/>
        </authorList>
    </citation>
    <scope>NUCLEOTIDE SEQUENCE</scope>
</reference>
<dbReference type="GO" id="GO:0006635">
    <property type="term" value="P:fatty acid beta-oxidation"/>
    <property type="evidence" value="ECO:0007669"/>
    <property type="project" value="TreeGrafter"/>
</dbReference>
<keyword evidence="17" id="KW-1185">Reference proteome</keyword>
<feature type="binding site" evidence="12">
    <location>
        <position position="53"/>
    </location>
    <ligand>
        <name>NAD(+)</name>
        <dbReference type="ChEBI" id="CHEBI:57540"/>
    </ligand>
</feature>
<keyword evidence="7 12" id="KW-0520">NAD</keyword>
<comment type="similarity">
    <text evidence="3">Belongs to the 3-hydroxyacyl-CoA dehydrogenase family.</text>
</comment>
<dbReference type="InterPro" id="IPR008927">
    <property type="entry name" value="6-PGluconate_DH-like_C_sf"/>
</dbReference>
<feature type="binding site" evidence="13">
    <location>
        <position position="69"/>
    </location>
    <ligand>
        <name>CoA</name>
        <dbReference type="ChEBI" id="CHEBI:57287"/>
    </ligand>
</feature>
<feature type="binding site" evidence="12">
    <location>
        <position position="301"/>
    </location>
    <ligand>
        <name>NAD(+)</name>
        <dbReference type="ChEBI" id="CHEBI:57540"/>
    </ligand>
</feature>
<evidence type="ECO:0000256" key="12">
    <source>
        <dbReference type="PIRSR" id="PIRSR000105-2"/>
    </source>
</evidence>
<dbReference type="SUPFAM" id="SSF48179">
    <property type="entry name" value="6-phosphogluconate dehydrogenase C-terminal domain-like"/>
    <property type="match status" value="1"/>
</dbReference>
<comment type="pathway">
    <text evidence="2">Lipid metabolism; fatty acid beta-oxidation.</text>
</comment>
<protein>
    <recommendedName>
        <fullName evidence="4">3-hydroxyacyl-CoA dehydrogenase</fullName>
        <ecNumber evidence="4">1.1.1.35</ecNumber>
    </recommendedName>
</protein>
<dbReference type="EC" id="1.1.1.35" evidence="4"/>
<dbReference type="InterPro" id="IPR006180">
    <property type="entry name" value="3-OHacyl-CoA_DH_CS"/>
</dbReference>
<keyword evidence="9" id="KW-0496">Mitochondrion</keyword>
<evidence type="ECO:0000256" key="11">
    <source>
        <dbReference type="PIRSR" id="PIRSR000105-1"/>
    </source>
</evidence>
<evidence type="ECO:0000256" key="2">
    <source>
        <dbReference type="ARBA" id="ARBA00005005"/>
    </source>
</evidence>
<evidence type="ECO:0000259" key="15">
    <source>
        <dbReference type="Pfam" id="PF02737"/>
    </source>
</evidence>
<dbReference type="PANTHER" id="PTHR43561:SF3">
    <property type="entry name" value="HYDROXYACYL-COENZYME A DEHYDROGENASE, MITOCHONDRIAL"/>
    <property type="match status" value="1"/>
</dbReference>
<evidence type="ECO:0000256" key="13">
    <source>
        <dbReference type="PIRSR" id="PIRSR000105-3"/>
    </source>
</evidence>
<evidence type="ECO:0000256" key="8">
    <source>
        <dbReference type="ARBA" id="ARBA00023098"/>
    </source>
</evidence>
<dbReference type="EMBL" id="OU900102">
    <property type="protein sequence ID" value="CAG9865222.1"/>
    <property type="molecule type" value="Genomic_DNA"/>
</dbReference>
<feature type="binding site" evidence="13">
    <location>
        <position position="145"/>
    </location>
    <ligand>
        <name>CoA</name>
        <dbReference type="ChEBI" id="CHEBI:57287"/>
    </ligand>
</feature>
<evidence type="ECO:0000313" key="17">
    <source>
        <dbReference type="Proteomes" id="UP001153712"/>
    </source>
</evidence>
<dbReference type="InterPro" id="IPR013328">
    <property type="entry name" value="6PGD_dom2"/>
</dbReference>
<dbReference type="InterPro" id="IPR022694">
    <property type="entry name" value="3-OHacyl-CoA_DH"/>
</dbReference>
<feature type="domain" description="3-hydroxyacyl-CoA dehydrogenase C-terminal" evidence="14">
    <location>
        <begin position="212"/>
        <end position="309"/>
    </location>
</feature>
<evidence type="ECO:0000256" key="10">
    <source>
        <dbReference type="ARBA" id="ARBA00049556"/>
    </source>
</evidence>
<evidence type="ECO:0000313" key="16">
    <source>
        <dbReference type="EMBL" id="CAG9865222.1"/>
    </source>
</evidence>
<proteinExistence type="inferred from homology"/>
<dbReference type="FunFam" id="3.40.50.720:FF:000258">
    <property type="entry name" value="Hydroxyacyl-coenzyme A dehydrogenase, mitochondrial"/>
    <property type="match status" value="1"/>
</dbReference>
<dbReference type="Pfam" id="PF02737">
    <property type="entry name" value="3HCDH_N"/>
    <property type="match status" value="1"/>
</dbReference>
<keyword evidence="5" id="KW-0276">Fatty acid metabolism</keyword>
<feature type="binding site" evidence="12">
    <location>
        <begin position="30"/>
        <end position="35"/>
    </location>
    <ligand>
        <name>NAD(+)</name>
        <dbReference type="ChEBI" id="CHEBI:57540"/>
    </ligand>
</feature>
<feature type="site" description="Important for catalytic activity" evidence="11">
    <location>
        <position position="166"/>
    </location>
</feature>
<evidence type="ECO:0000256" key="4">
    <source>
        <dbReference type="ARBA" id="ARBA00013000"/>
    </source>
</evidence>
<comment type="subcellular location">
    <subcellularLocation>
        <location evidence="1">Mitochondrion matrix</location>
    </subcellularLocation>
</comment>
<sequence length="312" mass="34516">MKRITGNVIKRKLSTSTILNNSIKNVTVLGGGSMGSGIAQITAQAGQNTILVDISPDCLKNSEKTIQSSLTRVAKKLYKTDETSGKKFIDESLSRIKYSTNLQQAAEQTDLIIEAVTENLRLKRDLFKRLDKSAPSKTLFASNTSSFSIEEIASATDRKDRFGGLHFFNPVPVMKLLEIIRTRETTEETYQIMLNFGRSLGKTCITCKDSPGFIMNRLNVPYVAEAMRMLERGDATAEDIDTAMKLGAGYPMGPLEAVDYGGLDTCAFVLEGWHAKFPENKLFKPPAVLLRLVEEGKLGRKTGEGFYKYAKC</sequence>
<accession>A0A9N9TX72</accession>
<evidence type="ECO:0000256" key="6">
    <source>
        <dbReference type="ARBA" id="ARBA00023002"/>
    </source>
</evidence>
<evidence type="ECO:0000256" key="7">
    <source>
        <dbReference type="ARBA" id="ARBA00023027"/>
    </source>
</evidence>
<evidence type="ECO:0000256" key="9">
    <source>
        <dbReference type="ARBA" id="ARBA00023128"/>
    </source>
</evidence>
<evidence type="ECO:0000256" key="5">
    <source>
        <dbReference type="ARBA" id="ARBA00022832"/>
    </source>
</evidence>
<dbReference type="GO" id="GO:0070403">
    <property type="term" value="F:NAD+ binding"/>
    <property type="evidence" value="ECO:0007669"/>
    <property type="project" value="InterPro"/>
</dbReference>
<evidence type="ECO:0000259" key="14">
    <source>
        <dbReference type="Pfam" id="PF00725"/>
    </source>
</evidence>
<feature type="binding site" evidence="12">
    <location>
        <position position="123"/>
    </location>
    <ligand>
        <name>NAD(+)</name>
        <dbReference type="ChEBI" id="CHEBI:57540"/>
    </ligand>
</feature>
<dbReference type="PROSITE" id="PS00067">
    <property type="entry name" value="3HCDH"/>
    <property type="match status" value="1"/>
</dbReference>
<dbReference type="InterPro" id="IPR006108">
    <property type="entry name" value="3HC_DH_C"/>
</dbReference>